<name>A0AAQ3UXW1_PASNO</name>
<dbReference type="AlphaFoldDB" id="A0AAQ3UXW1"/>
<organism evidence="3 4">
    <name type="scientific">Paspalum notatum var. saurae</name>
    <dbReference type="NCBI Taxonomy" id="547442"/>
    <lineage>
        <taxon>Eukaryota</taxon>
        <taxon>Viridiplantae</taxon>
        <taxon>Streptophyta</taxon>
        <taxon>Embryophyta</taxon>
        <taxon>Tracheophyta</taxon>
        <taxon>Spermatophyta</taxon>
        <taxon>Magnoliopsida</taxon>
        <taxon>Liliopsida</taxon>
        <taxon>Poales</taxon>
        <taxon>Poaceae</taxon>
        <taxon>PACMAD clade</taxon>
        <taxon>Panicoideae</taxon>
        <taxon>Andropogonodae</taxon>
        <taxon>Paspaleae</taxon>
        <taxon>Paspalinae</taxon>
        <taxon>Paspalum</taxon>
    </lineage>
</organism>
<keyword evidence="1" id="KW-0175">Coiled coil</keyword>
<feature type="compositionally biased region" description="Low complexity" evidence="2">
    <location>
        <begin position="11"/>
        <end position="24"/>
    </location>
</feature>
<reference evidence="3 4" key="1">
    <citation type="submission" date="2024-02" db="EMBL/GenBank/DDBJ databases">
        <title>High-quality chromosome-scale genome assembly of Pensacola bahiagrass (Paspalum notatum Flugge var. saurae).</title>
        <authorList>
            <person name="Vega J.M."/>
            <person name="Podio M."/>
            <person name="Orjuela J."/>
            <person name="Siena L.A."/>
            <person name="Pessino S.C."/>
            <person name="Combes M.C."/>
            <person name="Mariac C."/>
            <person name="Albertini E."/>
            <person name="Pupilli F."/>
            <person name="Ortiz J.P.A."/>
            <person name="Leblanc O."/>
        </authorList>
    </citation>
    <scope>NUCLEOTIDE SEQUENCE [LARGE SCALE GENOMIC DNA]</scope>
    <source>
        <strain evidence="3">R1</strain>
        <tissue evidence="3">Leaf</tissue>
    </source>
</reference>
<evidence type="ECO:0000256" key="1">
    <source>
        <dbReference type="SAM" id="Coils"/>
    </source>
</evidence>
<feature type="coiled-coil region" evidence="1">
    <location>
        <begin position="92"/>
        <end position="136"/>
    </location>
</feature>
<sequence>MATASGGDGASAGPPADAAAAATATEAQAEPHGKGKRKGKEPALNTGETSSGAAGGANPFEAVAQQERRVKITGRIQDPLSHEVLQKSTVDQEAIEQERTRQHEELVALKNRKLDLKEMQMELQRERIRLQEKRREHRIMMLDLDKLSDMQREYFISMQMHIINKLHNSAGSKGGD</sequence>
<feature type="compositionally biased region" description="Gly residues" evidence="2">
    <location>
        <begin position="1"/>
        <end position="10"/>
    </location>
</feature>
<feature type="region of interest" description="Disordered" evidence="2">
    <location>
        <begin position="1"/>
        <end position="66"/>
    </location>
</feature>
<accession>A0AAQ3UXW1</accession>
<gene>
    <name evidence="3" type="ORF">U9M48_044912</name>
</gene>
<proteinExistence type="predicted"/>
<dbReference type="EMBL" id="CP144754">
    <property type="protein sequence ID" value="WVZ99649.1"/>
    <property type="molecule type" value="Genomic_DNA"/>
</dbReference>
<protein>
    <recommendedName>
        <fullName evidence="5">No apical meristem-associated C-terminal domain-containing protein</fullName>
    </recommendedName>
</protein>
<evidence type="ECO:0000313" key="3">
    <source>
        <dbReference type="EMBL" id="WVZ99649.1"/>
    </source>
</evidence>
<evidence type="ECO:0000313" key="4">
    <source>
        <dbReference type="Proteomes" id="UP001341281"/>
    </source>
</evidence>
<evidence type="ECO:0008006" key="5">
    <source>
        <dbReference type="Google" id="ProtNLM"/>
    </source>
</evidence>
<dbReference type="Proteomes" id="UP001341281">
    <property type="component" value="Chromosome 10"/>
</dbReference>
<evidence type="ECO:0000256" key="2">
    <source>
        <dbReference type="SAM" id="MobiDB-lite"/>
    </source>
</evidence>
<keyword evidence="4" id="KW-1185">Reference proteome</keyword>